<reference evidence="9 10" key="1">
    <citation type="submission" date="2020-07" db="EMBL/GenBank/DDBJ databases">
        <title>Sequencing the genomes of 1000 actinobacteria strains.</title>
        <authorList>
            <person name="Klenk H.-P."/>
        </authorList>
    </citation>
    <scope>NUCLEOTIDE SEQUENCE [LARGE SCALE GENOMIC DNA]</scope>
    <source>
        <strain evidence="9 10">DSM 22083</strain>
    </source>
</reference>
<feature type="compositionally biased region" description="Low complexity" evidence="7">
    <location>
        <begin position="67"/>
        <end position="85"/>
    </location>
</feature>
<dbReference type="PANTHER" id="PTHR30582">
    <property type="entry name" value="L,D-TRANSPEPTIDASE"/>
    <property type="match status" value="1"/>
</dbReference>
<dbReference type="Pfam" id="PF03734">
    <property type="entry name" value="YkuD"/>
    <property type="match status" value="1"/>
</dbReference>
<dbReference type="InterPro" id="IPR036366">
    <property type="entry name" value="PGBDSf"/>
</dbReference>
<dbReference type="InterPro" id="IPR005490">
    <property type="entry name" value="LD_TPept_cat_dom"/>
</dbReference>
<dbReference type="UniPathway" id="UPA00219"/>
<evidence type="ECO:0000256" key="2">
    <source>
        <dbReference type="ARBA" id="ARBA00022679"/>
    </source>
</evidence>
<keyword evidence="5 6" id="KW-0961">Cell wall biogenesis/degradation</keyword>
<comment type="caution">
    <text evidence="9">The sequence shown here is derived from an EMBL/GenBank/DDBJ whole genome shotgun (WGS) entry which is preliminary data.</text>
</comment>
<dbReference type="RefSeq" id="WP_218871437.1">
    <property type="nucleotide sequence ID" value="NZ_JACCBU010000001.1"/>
</dbReference>
<dbReference type="PROSITE" id="PS52029">
    <property type="entry name" value="LD_TPASE"/>
    <property type="match status" value="1"/>
</dbReference>
<keyword evidence="4 6" id="KW-0573">Peptidoglycan synthesis</keyword>
<feature type="compositionally biased region" description="Pro residues" evidence="7">
    <location>
        <begin position="86"/>
        <end position="98"/>
    </location>
</feature>
<dbReference type="CDD" id="cd16913">
    <property type="entry name" value="YkuD_like"/>
    <property type="match status" value="1"/>
</dbReference>
<keyword evidence="10" id="KW-1185">Reference proteome</keyword>
<sequence length="394" mass="42320">MVVVADRLRRGIRILAGLAVGGSLLVAGCGSQVQFADPLAGQPTPVARPAVRPPGPVAPTPTPITPTPSASTPSTTTPTPSASTPTPTPPMTPKPTEAPKPKAILAAGDSGDQVRELQARLKQLEWFAEKITGNYGPVTAAAVKGFQEKRELLTTGEVDQKTWDALLDRTRTPTKAELADKPAKPAILSRGDAGDQVKELQARLKQLDWFDELITGTYGPVTEAGVEGFQEKRKLDVTGAVDQKTWDTLLGLTRKPTAAELADAVPTGSAKDLDERCLTGRAICISKRTNHLVWLINGKPKLEMDVRFGSDELPTREGTFSVLRKKKDVISNLYHTKMPYSMFFSGGQAVHYSADFAARGYNGASHGCVNVRNWDAIVALYAQARVGDKVIVYS</sequence>
<dbReference type="SUPFAM" id="SSF47090">
    <property type="entry name" value="PGBD-like"/>
    <property type="match status" value="2"/>
</dbReference>
<evidence type="ECO:0000256" key="3">
    <source>
        <dbReference type="ARBA" id="ARBA00022960"/>
    </source>
</evidence>
<protein>
    <submittedName>
        <fullName evidence="9">Peptidoglycan hydrolase-like protein with peptidoglycan-binding domain</fullName>
    </submittedName>
</protein>
<feature type="active site" description="Nucleophile" evidence="6">
    <location>
        <position position="368"/>
    </location>
</feature>
<evidence type="ECO:0000256" key="7">
    <source>
        <dbReference type="SAM" id="MobiDB-lite"/>
    </source>
</evidence>
<dbReference type="GO" id="GO:0008360">
    <property type="term" value="P:regulation of cell shape"/>
    <property type="evidence" value="ECO:0007669"/>
    <property type="project" value="UniProtKB-UniRule"/>
</dbReference>
<organism evidence="9 10">
    <name type="scientific">Microlunatus parietis</name>
    <dbReference type="NCBI Taxonomy" id="682979"/>
    <lineage>
        <taxon>Bacteria</taxon>
        <taxon>Bacillati</taxon>
        <taxon>Actinomycetota</taxon>
        <taxon>Actinomycetes</taxon>
        <taxon>Propionibacteriales</taxon>
        <taxon>Propionibacteriaceae</taxon>
        <taxon>Microlunatus</taxon>
    </lineage>
</organism>
<dbReference type="SUPFAM" id="SSF141523">
    <property type="entry name" value="L,D-transpeptidase catalytic domain-like"/>
    <property type="match status" value="1"/>
</dbReference>
<evidence type="ECO:0000313" key="10">
    <source>
        <dbReference type="Proteomes" id="UP000569914"/>
    </source>
</evidence>
<dbReference type="Gene3D" id="2.40.440.10">
    <property type="entry name" value="L,D-transpeptidase catalytic domain-like"/>
    <property type="match status" value="1"/>
</dbReference>
<evidence type="ECO:0000256" key="5">
    <source>
        <dbReference type="ARBA" id="ARBA00023316"/>
    </source>
</evidence>
<feature type="compositionally biased region" description="Pro residues" evidence="7">
    <location>
        <begin position="51"/>
        <end position="66"/>
    </location>
</feature>
<dbReference type="EMBL" id="JACCBU010000001">
    <property type="protein sequence ID" value="NYE72349.1"/>
    <property type="molecule type" value="Genomic_DNA"/>
</dbReference>
<dbReference type="InterPro" id="IPR038063">
    <property type="entry name" value="Transpep_catalytic_dom"/>
</dbReference>
<comment type="pathway">
    <text evidence="1 6">Cell wall biogenesis; peptidoglycan biosynthesis.</text>
</comment>
<dbReference type="PANTHER" id="PTHR30582:SF33">
    <property type="entry name" value="EXPORTED PROTEIN"/>
    <property type="match status" value="1"/>
</dbReference>
<evidence type="ECO:0000259" key="8">
    <source>
        <dbReference type="PROSITE" id="PS52029"/>
    </source>
</evidence>
<accession>A0A7Y9I9N2</accession>
<evidence type="ECO:0000256" key="1">
    <source>
        <dbReference type="ARBA" id="ARBA00004752"/>
    </source>
</evidence>
<dbReference type="PROSITE" id="PS51257">
    <property type="entry name" value="PROKAR_LIPOPROTEIN"/>
    <property type="match status" value="1"/>
</dbReference>
<dbReference type="Pfam" id="PF01471">
    <property type="entry name" value="PG_binding_1"/>
    <property type="match status" value="2"/>
</dbReference>
<gene>
    <name evidence="9" type="ORF">BKA15_003678</name>
</gene>
<evidence type="ECO:0000256" key="4">
    <source>
        <dbReference type="ARBA" id="ARBA00022984"/>
    </source>
</evidence>
<proteinExistence type="predicted"/>
<dbReference type="GO" id="GO:0071972">
    <property type="term" value="F:peptidoglycan L,D-transpeptidase activity"/>
    <property type="evidence" value="ECO:0007669"/>
    <property type="project" value="TreeGrafter"/>
</dbReference>
<dbReference type="GO" id="GO:0071555">
    <property type="term" value="P:cell wall organization"/>
    <property type="evidence" value="ECO:0007669"/>
    <property type="project" value="UniProtKB-UniRule"/>
</dbReference>
<dbReference type="GO" id="GO:0005576">
    <property type="term" value="C:extracellular region"/>
    <property type="evidence" value="ECO:0007669"/>
    <property type="project" value="TreeGrafter"/>
</dbReference>
<keyword evidence="2" id="KW-0808">Transferase</keyword>
<evidence type="ECO:0000256" key="6">
    <source>
        <dbReference type="PROSITE-ProRule" id="PRU01373"/>
    </source>
</evidence>
<dbReference type="GO" id="GO:0016740">
    <property type="term" value="F:transferase activity"/>
    <property type="evidence" value="ECO:0007669"/>
    <property type="project" value="UniProtKB-KW"/>
</dbReference>
<keyword evidence="9" id="KW-0378">Hydrolase</keyword>
<evidence type="ECO:0000313" key="9">
    <source>
        <dbReference type="EMBL" id="NYE72349.1"/>
    </source>
</evidence>
<dbReference type="Proteomes" id="UP000569914">
    <property type="component" value="Unassembled WGS sequence"/>
</dbReference>
<name>A0A7Y9I9N2_9ACTN</name>
<feature type="region of interest" description="Disordered" evidence="7">
    <location>
        <begin position="44"/>
        <end position="101"/>
    </location>
</feature>
<dbReference type="InterPro" id="IPR002477">
    <property type="entry name" value="Peptidoglycan-bd-like"/>
</dbReference>
<dbReference type="GO" id="GO:0018104">
    <property type="term" value="P:peptidoglycan-protein cross-linking"/>
    <property type="evidence" value="ECO:0007669"/>
    <property type="project" value="TreeGrafter"/>
</dbReference>
<keyword evidence="3 6" id="KW-0133">Cell shape</keyword>
<dbReference type="InterPro" id="IPR050979">
    <property type="entry name" value="LD-transpeptidase"/>
</dbReference>
<dbReference type="AlphaFoldDB" id="A0A7Y9I9N2"/>
<feature type="active site" description="Proton donor/acceptor" evidence="6">
    <location>
        <position position="351"/>
    </location>
</feature>
<dbReference type="Gene3D" id="1.10.101.10">
    <property type="entry name" value="PGBD-like superfamily/PGBD"/>
    <property type="match status" value="2"/>
</dbReference>
<dbReference type="InterPro" id="IPR036365">
    <property type="entry name" value="PGBD-like_sf"/>
</dbReference>
<feature type="domain" description="L,D-TPase catalytic" evidence="8">
    <location>
        <begin position="281"/>
        <end position="393"/>
    </location>
</feature>